<comment type="caution">
    <text evidence="2">The sequence shown here is derived from an EMBL/GenBank/DDBJ whole genome shotgun (WGS) entry which is preliminary data.</text>
</comment>
<dbReference type="SUPFAM" id="SSF54495">
    <property type="entry name" value="UBC-like"/>
    <property type="match status" value="1"/>
</dbReference>
<accession>A0AA86P075</accession>
<reference evidence="3 4" key="2">
    <citation type="submission" date="2024-07" db="EMBL/GenBank/DDBJ databases">
        <authorList>
            <person name="Akdeniz Z."/>
        </authorList>
    </citation>
    <scope>NUCLEOTIDE SEQUENCE [LARGE SCALE GENOMIC DNA]</scope>
</reference>
<keyword evidence="4" id="KW-1185">Reference proteome</keyword>
<dbReference type="EMBL" id="CATOUU010000386">
    <property type="protein sequence ID" value="CAI9928099.1"/>
    <property type="molecule type" value="Genomic_DNA"/>
</dbReference>
<organism evidence="2">
    <name type="scientific">Hexamita inflata</name>
    <dbReference type="NCBI Taxonomy" id="28002"/>
    <lineage>
        <taxon>Eukaryota</taxon>
        <taxon>Metamonada</taxon>
        <taxon>Diplomonadida</taxon>
        <taxon>Hexamitidae</taxon>
        <taxon>Hexamitinae</taxon>
        <taxon>Hexamita</taxon>
    </lineage>
</organism>
<dbReference type="Proteomes" id="UP001642409">
    <property type="component" value="Unassembled WGS sequence"/>
</dbReference>
<protein>
    <submittedName>
        <fullName evidence="2">Ubiquitin-conjugating enzyme E2</fullName>
    </submittedName>
    <submittedName>
        <fullName evidence="3">Ubiquitin-conjugating_enzyme E2</fullName>
    </submittedName>
</protein>
<proteinExistence type="predicted"/>
<dbReference type="AlphaFoldDB" id="A0AA86P075"/>
<dbReference type="Gene3D" id="3.10.110.10">
    <property type="entry name" value="Ubiquitin Conjugating Enzyme"/>
    <property type="match status" value="1"/>
</dbReference>
<reference evidence="2" key="1">
    <citation type="submission" date="2023-06" db="EMBL/GenBank/DDBJ databases">
        <authorList>
            <person name="Kurt Z."/>
        </authorList>
    </citation>
    <scope>NUCLEOTIDE SEQUENCE</scope>
</reference>
<sequence length="224" mass="25767">MQQQQQAMNQLSKKYPVFDIVQKETYIQFQTLCLVPLDLPFDSPFEGQVLEITITLTNRYPANSPSVGVAADTIWHPNIDFYSGSVSADMLNSSWNPNTEFVTILEDILPALLITPNSMDPLNPEAASQLKQQEQINDNQDENYFLKEFQNIIKSEEQSCSQEQQKCSNDPEEKINKSEGQTLYETKAKIIMSHKHINYAEIMKKCGDKIPEYFMDLLKKHNYC</sequence>
<dbReference type="PANTHER" id="PTHR24068">
    <property type="entry name" value="UBIQUITIN-CONJUGATING ENZYME E2"/>
    <property type="match status" value="1"/>
</dbReference>
<evidence type="ECO:0000313" key="2">
    <source>
        <dbReference type="EMBL" id="CAI9928099.1"/>
    </source>
</evidence>
<dbReference type="EMBL" id="CAXDID020000006">
    <property type="protein sequence ID" value="CAL5975886.1"/>
    <property type="molecule type" value="Genomic_DNA"/>
</dbReference>
<gene>
    <name evidence="2" type="ORF">HINF_LOCUS15744</name>
    <name evidence="3" type="ORF">HINF_LOCUS3556</name>
</gene>
<name>A0AA86P075_9EUKA</name>
<evidence type="ECO:0000313" key="4">
    <source>
        <dbReference type="Proteomes" id="UP001642409"/>
    </source>
</evidence>
<evidence type="ECO:0000313" key="3">
    <source>
        <dbReference type="EMBL" id="CAL5975886.1"/>
    </source>
</evidence>
<evidence type="ECO:0000259" key="1">
    <source>
        <dbReference type="PROSITE" id="PS50127"/>
    </source>
</evidence>
<dbReference type="Pfam" id="PF00179">
    <property type="entry name" value="UQ_con"/>
    <property type="match status" value="1"/>
</dbReference>
<dbReference type="SMART" id="SM00212">
    <property type="entry name" value="UBCc"/>
    <property type="match status" value="1"/>
</dbReference>
<dbReference type="PROSITE" id="PS50127">
    <property type="entry name" value="UBC_2"/>
    <property type="match status" value="1"/>
</dbReference>
<dbReference type="InterPro" id="IPR000608">
    <property type="entry name" value="UBC"/>
</dbReference>
<dbReference type="InterPro" id="IPR016135">
    <property type="entry name" value="UBQ-conjugating_enzyme/RWD"/>
</dbReference>
<feature type="domain" description="UBC core" evidence="1">
    <location>
        <begin position="1"/>
        <end position="151"/>
    </location>
</feature>